<evidence type="ECO:0000256" key="3">
    <source>
        <dbReference type="PROSITE-ProRule" id="PRU00023"/>
    </source>
</evidence>
<keyword evidence="1" id="KW-0677">Repeat</keyword>
<feature type="repeat" description="ANK" evidence="3">
    <location>
        <begin position="162"/>
        <end position="184"/>
    </location>
</feature>
<keyword evidence="4" id="KW-0675">Receptor</keyword>
<evidence type="ECO:0000313" key="5">
    <source>
        <dbReference type="Proteomes" id="UP000288805"/>
    </source>
</evidence>
<name>A0A438FVZ8_VITVI</name>
<dbReference type="InterPro" id="IPR036770">
    <property type="entry name" value="Ankyrin_rpt-contain_sf"/>
</dbReference>
<dbReference type="SMART" id="SM00248">
    <property type="entry name" value="ANK"/>
    <property type="match status" value="7"/>
</dbReference>
<dbReference type="Proteomes" id="UP000288805">
    <property type="component" value="Unassembled WGS sequence"/>
</dbReference>
<reference evidence="4 5" key="1">
    <citation type="journal article" date="2018" name="PLoS Genet.">
        <title>Population sequencing reveals clonal diversity and ancestral inbreeding in the grapevine cultivar Chardonnay.</title>
        <authorList>
            <person name="Roach M.J."/>
            <person name="Johnson D.L."/>
            <person name="Bohlmann J."/>
            <person name="van Vuuren H.J."/>
            <person name="Jones S.J."/>
            <person name="Pretorius I.S."/>
            <person name="Schmidt S.A."/>
            <person name="Borneman A.R."/>
        </authorList>
    </citation>
    <scope>NUCLEOTIDE SEQUENCE [LARGE SCALE GENOMIC DNA]</scope>
    <source>
        <strain evidence="5">cv. Chardonnay</strain>
        <tissue evidence="4">Leaf</tissue>
    </source>
</reference>
<evidence type="ECO:0000256" key="2">
    <source>
        <dbReference type="ARBA" id="ARBA00023043"/>
    </source>
</evidence>
<dbReference type="PROSITE" id="PS50297">
    <property type="entry name" value="ANK_REP_REGION"/>
    <property type="match status" value="2"/>
</dbReference>
<protein>
    <submittedName>
        <fullName evidence="4">Receptor-interacting serine/threonine-protein kinase 4</fullName>
    </submittedName>
</protein>
<dbReference type="SUPFAM" id="SSF48403">
    <property type="entry name" value="Ankyrin repeat"/>
    <property type="match status" value="1"/>
</dbReference>
<organism evidence="4 5">
    <name type="scientific">Vitis vinifera</name>
    <name type="common">Grape</name>
    <dbReference type="NCBI Taxonomy" id="29760"/>
    <lineage>
        <taxon>Eukaryota</taxon>
        <taxon>Viridiplantae</taxon>
        <taxon>Streptophyta</taxon>
        <taxon>Embryophyta</taxon>
        <taxon>Tracheophyta</taxon>
        <taxon>Spermatophyta</taxon>
        <taxon>Magnoliopsida</taxon>
        <taxon>eudicotyledons</taxon>
        <taxon>Gunneridae</taxon>
        <taxon>Pentapetalae</taxon>
        <taxon>rosids</taxon>
        <taxon>Vitales</taxon>
        <taxon>Vitaceae</taxon>
        <taxon>Viteae</taxon>
        <taxon>Vitis</taxon>
    </lineage>
</organism>
<feature type="repeat" description="ANK" evidence="3">
    <location>
        <begin position="217"/>
        <end position="249"/>
    </location>
</feature>
<gene>
    <name evidence="4" type="primary">RIPK4</name>
    <name evidence="4" type="ORF">CK203_052629</name>
</gene>
<dbReference type="PANTHER" id="PTHR24198">
    <property type="entry name" value="ANKYRIN REPEAT AND PROTEIN KINASE DOMAIN-CONTAINING PROTEIN"/>
    <property type="match status" value="1"/>
</dbReference>
<sequence>MNVLVESKDISTTQLHLQRRGTTFQAINMMSGVDHFTSTHKHLMDQLGASNLSAEFQNLDMDSNSNQVVAQDPSAAQISNQAANGDGSHTVITGMDADVYKAAAKGNIEVLEKISDHDLLVHLTPKHNTILHIAAQFGQLECVNLILRLPASSSLLQRPNLKGDIPLHLAAREGHLNVVKALLDAAKALPTDIETGPRADKLLIEKDPEYTYGANVSGGTPLYMAAERGSTRMVEIILDKVTKLALRQPTVASWVERPCMLLYSAMTEVVCHNTEEMTKKILEWNPDLTKEVDEKGWSPLHCAAERNCNPTIVRQLLEKSDKSTAYLGIKDGNKTALHIASFNHHKNIIEELLSHYPDCCEQVDSDGRNVFHFSMMKKGDHDYKPSDYFENEWLNARGLVNEKDGQGNTPIHLLSSHQISDIRFLFDWNVDRKAYNSENLTAYDIISRAKEDISKKKEDKK</sequence>
<accession>A0A438FVZ8</accession>
<evidence type="ECO:0000313" key="4">
    <source>
        <dbReference type="EMBL" id="RVW64120.1"/>
    </source>
</evidence>
<dbReference type="InterPro" id="IPR002110">
    <property type="entry name" value="Ankyrin_rpt"/>
</dbReference>
<dbReference type="PANTHER" id="PTHR24198:SF165">
    <property type="entry name" value="ANKYRIN REPEAT-CONTAINING PROTEIN-RELATED"/>
    <property type="match status" value="1"/>
</dbReference>
<dbReference type="EMBL" id="QGNW01000725">
    <property type="protein sequence ID" value="RVW64120.1"/>
    <property type="molecule type" value="Genomic_DNA"/>
</dbReference>
<proteinExistence type="predicted"/>
<keyword evidence="4" id="KW-0418">Kinase</keyword>
<keyword evidence="2 3" id="KW-0040">ANK repeat</keyword>
<dbReference type="Gene3D" id="1.25.40.20">
    <property type="entry name" value="Ankyrin repeat-containing domain"/>
    <property type="match status" value="2"/>
</dbReference>
<evidence type="ECO:0000256" key="1">
    <source>
        <dbReference type="ARBA" id="ARBA00022737"/>
    </source>
</evidence>
<dbReference type="GO" id="GO:0016301">
    <property type="term" value="F:kinase activity"/>
    <property type="evidence" value="ECO:0007669"/>
    <property type="project" value="UniProtKB-KW"/>
</dbReference>
<dbReference type="Pfam" id="PF12796">
    <property type="entry name" value="Ank_2"/>
    <property type="match status" value="2"/>
</dbReference>
<keyword evidence="4" id="KW-0808">Transferase</keyword>
<dbReference type="PROSITE" id="PS50088">
    <property type="entry name" value="ANK_REPEAT"/>
    <property type="match status" value="2"/>
</dbReference>
<comment type="caution">
    <text evidence="4">The sequence shown here is derived from an EMBL/GenBank/DDBJ whole genome shotgun (WGS) entry which is preliminary data.</text>
</comment>
<dbReference type="AlphaFoldDB" id="A0A438FVZ8"/>